<evidence type="ECO:0000313" key="1">
    <source>
        <dbReference type="EMBL" id="EYD71568.1"/>
    </source>
</evidence>
<dbReference type="Proteomes" id="UP000019666">
    <property type="component" value="Unassembled WGS sequence"/>
</dbReference>
<name>A0A017HBS8_9RHOB</name>
<dbReference type="HOGENOM" id="CLU_106303_1_0_5"/>
<proteinExistence type="predicted"/>
<dbReference type="PANTHER" id="PTHR36439:SF1">
    <property type="entry name" value="DUF1697 DOMAIN-CONTAINING PROTEIN"/>
    <property type="match status" value="1"/>
</dbReference>
<dbReference type="STRING" id="442562.Rumeso_04969"/>
<organism evidence="1 2">
    <name type="scientific">Rubellimicrobium mesophilum DSM 19309</name>
    <dbReference type="NCBI Taxonomy" id="442562"/>
    <lineage>
        <taxon>Bacteria</taxon>
        <taxon>Pseudomonadati</taxon>
        <taxon>Pseudomonadota</taxon>
        <taxon>Alphaproteobacteria</taxon>
        <taxon>Rhodobacterales</taxon>
        <taxon>Roseobacteraceae</taxon>
        <taxon>Rubellimicrobium</taxon>
    </lineage>
</organism>
<dbReference type="Gene3D" id="3.30.70.1280">
    <property type="entry name" value="SP0830-like domains"/>
    <property type="match status" value="1"/>
</dbReference>
<dbReference type="PANTHER" id="PTHR36439">
    <property type="entry name" value="BLL4334 PROTEIN"/>
    <property type="match status" value="1"/>
</dbReference>
<dbReference type="OrthoDB" id="9806494at2"/>
<reference evidence="1 2" key="1">
    <citation type="submission" date="2013-02" db="EMBL/GenBank/DDBJ databases">
        <authorList>
            <person name="Fiebig A."/>
            <person name="Goeker M."/>
            <person name="Klenk H.-P.P."/>
        </authorList>
    </citation>
    <scope>NUCLEOTIDE SEQUENCE [LARGE SCALE GENOMIC DNA]</scope>
    <source>
        <strain evidence="1 2">DSM 19309</strain>
    </source>
</reference>
<dbReference type="SUPFAM" id="SSF160379">
    <property type="entry name" value="SP0830-like"/>
    <property type="match status" value="1"/>
</dbReference>
<dbReference type="EMBL" id="AOSK01000136">
    <property type="protein sequence ID" value="EYD71568.1"/>
    <property type="molecule type" value="Genomic_DNA"/>
</dbReference>
<sequence>MGSWVLLLRGVGGRTQINPRLLRAVLGAEGFGRVAVFGQSGNAVVTSPLPREEVAWLAIESCAREMGFRKDIHVIPGADWAELVTRNPFPEAVENPTTLHAAFLGADPDPARVAALNRLGDGSDALVVLGRMAYLHAPKGFARSRIATRFDRGIGVPTTARSWTAVQRLHSLVEVADLAEAA</sequence>
<keyword evidence="2" id="KW-1185">Reference proteome</keyword>
<comment type="caution">
    <text evidence="1">The sequence shown here is derived from an EMBL/GenBank/DDBJ whole genome shotgun (WGS) entry which is preliminary data.</text>
</comment>
<gene>
    <name evidence="1" type="ORF">Rumeso_04969</name>
</gene>
<protein>
    <recommendedName>
        <fullName evidence="3">DUF1697 domain-containing protein</fullName>
    </recommendedName>
</protein>
<dbReference type="AlphaFoldDB" id="A0A017HBS8"/>
<dbReference type="RefSeq" id="WP_037284345.1">
    <property type="nucleotide sequence ID" value="NZ_KK088637.1"/>
</dbReference>
<evidence type="ECO:0008006" key="3">
    <source>
        <dbReference type="Google" id="ProtNLM"/>
    </source>
</evidence>
<evidence type="ECO:0000313" key="2">
    <source>
        <dbReference type="Proteomes" id="UP000019666"/>
    </source>
</evidence>
<dbReference type="Pfam" id="PF08002">
    <property type="entry name" value="DUF1697"/>
    <property type="match status" value="1"/>
</dbReference>
<accession>A0A017HBS8</accession>
<dbReference type="InterPro" id="IPR012545">
    <property type="entry name" value="DUF1697"/>
</dbReference>